<evidence type="ECO:0000313" key="2">
    <source>
        <dbReference type="Proteomes" id="UP000053825"/>
    </source>
</evidence>
<keyword evidence="2" id="KW-1185">Reference proteome</keyword>
<proteinExistence type="predicted"/>
<feature type="non-terminal residue" evidence="1">
    <location>
        <position position="1"/>
    </location>
</feature>
<dbReference type="Proteomes" id="UP000053825">
    <property type="component" value="Unassembled WGS sequence"/>
</dbReference>
<evidence type="ECO:0000313" key="1">
    <source>
        <dbReference type="EMBL" id="KOC62014.1"/>
    </source>
</evidence>
<dbReference type="AlphaFoldDB" id="A0A0L7QTX9"/>
<protein>
    <submittedName>
        <fullName evidence="1">Uncharacterized protein</fullName>
    </submittedName>
</protein>
<sequence length="81" mass="8616">VLTSLNQASLYAFGLALTEHSKYTSSPSLISSGFKVSPIFRVTTGSYCTSSLHLSSKALSGIEGFSARQVRYLPSSSMFGT</sequence>
<accession>A0A0L7QTX9</accession>
<organism evidence="1 2">
    <name type="scientific">Habropoda laboriosa</name>
    <dbReference type="NCBI Taxonomy" id="597456"/>
    <lineage>
        <taxon>Eukaryota</taxon>
        <taxon>Metazoa</taxon>
        <taxon>Ecdysozoa</taxon>
        <taxon>Arthropoda</taxon>
        <taxon>Hexapoda</taxon>
        <taxon>Insecta</taxon>
        <taxon>Pterygota</taxon>
        <taxon>Neoptera</taxon>
        <taxon>Endopterygota</taxon>
        <taxon>Hymenoptera</taxon>
        <taxon>Apocrita</taxon>
        <taxon>Aculeata</taxon>
        <taxon>Apoidea</taxon>
        <taxon>Anthophila</taxon>
        <taxon>Apidae</taxon>
        <taxon>Habropoda</taxon>
    </lineage>
</organism>
<reference evidence="1 2" key="1">
    <citation type="submission" date="2015-07" db="EMBL/GenBank/DDBJ databases">
        <title>The genome of Habropoda laboriosa.</title>
        <authorList>
            <person name="Pan H."/>
            <person name="Kapheim K."/>
        </authorList>
    </citation>
    <scope>NUCLEOTIDE SEQUENCE [LARGE SCALE GENOMIC DNA]</scope>
    <source>
        <strain evidence="1">0110345459</strain>
    </source>
</reference>
<dbReference type="EMBL" id="KQ414740">
    <property type="protein sequence ID" value="KOC62014.1"/>
    <property type="molecule type" value="Genomic_DNA"/>
</dbReference>
<gene>
    <name evidence="1" type="ORF">WH47_01806</name>
</gene>
<name>A0A0L7QTX9_9HYME</name>